<dbReference type="EMBL" id="QGKW02001940">
    <property type="protein sequence ID" value="KAF2557509.1"/>
    <property type="molecule type" value="Genomic_DNA"/>
</dbReference>
<evidence type="ECO:0000313" key="2">
    <source>
        <dbReference type="EMBL" id="KAF2547947.1"/>
    </source>
</evidence>
<evidence type="ECO:0000256" key="1">
    <source>
        <dbReference type="SAM" id="MobiDB-lite"/>
    </source>
</evidence>
<sequence>MVRDLQGMQRCLQEKEDPRYLKGRQTHIKSKLDLRRWNQRSSISQGLKVFQRSQGMQVIFTKDDQRILQLHRQRKMRRRNQVGQVITTGCNPKEEMGLQGIGLHFSGRVRLVLHKQAHLKLRGILRQCPHESPLANGQILIDGQVLIRLMADSMTNWRVQVVDGDAHVSVFGDILIQEGQLVSRAKNSLIRWWSKDICVDSLPNHVVLGGVSCLSVHRYKVMLKCSLFKNIKVKSKTVPEIWSMSDFKVCGWFYRVQCDIKVLLQHEGFTRIVSKVCSARLNAREWNRKAKEEINLQKDVQVSVQALEQVRDFDSKLGSQLKTLDEGFKKIMKRLQALLKVELREVRRDKRKQGDAEDEQACSSIKKGRHKGRVMDLDQIVDVVDPGSTPDVARCGRELGEQFFSHKQG</sequence>
<accession>A0A3N6S2Q6</accession>
<reference evidence="2" key="1">
    <citation type="submission" date="2019-12" db="EMBL/GenBank/DDBJ databases">
        <title>Genome sequencing and annotation of Brassica cretica.</title>
        <authorList>
            <person name="Studholme D.J."/>
            <person name="Sarris P.F."/>
        </authorList>
    </citation>
    <scope>NUCLEOTIDE SEQUENCE</scope>
    <source>
        <strain evidence="3">PFS-001/15</strain>
        <strain evidence="2">PFS-102/07</strain>
        <tissue evidence="2">Leaf</tissue>
    </source>
</reference>
<comment type="caution">
    <text evidence="2">The sequence shown here is derived from an EMBL/GenBank/DDBJ whole genome shotgun (WGS) entry which is preliminary data.</text>
</comment>
<dbReference type="AlphaFoldDB" id="A0A3N6S2Q6"/>
<name>A0A3N6S2Q6_BRACR</name>
<dbReference type="EMBL" id="QGKY02001925">
    <property type="protein sequence ID" value="KAF2547947.1"/>
    <property type="molecule type" value="Genomic_DNA"/>
</dbReference>
<gene>
    <name evidence="3" type="ORF">F2Q68_00014504</name>
    <name evidence="2" type="ORF">F2Q70_00021026</name>
</gene>
<organism evidence="2">
    <name type="scientific">Brassica cretica</name>
    <name type="common">Mustard</name>
    <dbReference type="NCBI Taxonomy" id="69181"/>
    <lineage>
        <taxon>Eukaryota</taxon>
        <taxon>Viridiplantae</taxon>
        <taxon>Streptophyta</taxon>
        <taxon>Embryophyta</taxon>
        <taxon>Tracheophyta</taxon>
        <taxon>Spermatophyta</taxon>
        <taxon>Magnoliopsida</taxon>
        <taxon>eudicotyledons</taxon>
        <taxon>Gunneridae</taxon>
        <taxon>Pentapetalae</taxon>
        <taxon>rosids</taxon>
        <taxon>malvids</taxon>
        <taxon>Brassicales</taxon>
        <taxon>Brassicaceae</taxon>
        <taxon>Brassiceae</taxon>
        <taxon>Brassica</taxon>
    </lineage>
</organism>
<dbReference type="Proteomes" id="UP000712281">
    <property type="component" value="Unassembled WGS sequence"/>
</dbReference>
<feature type="region of interest" description="Disordered" evidence="1">
    <location>
        <begin position="350"/>
        <end position="370"/>
    </location>
</feature>
<evidence type="ECO:0000313" key="3">
    <source>
        <dbReference type="EMBL" id="KAF2557509.1"/>
    </source>
</evidence>
<protein>
    <submittedName>
        <fullName evidence="2">Uncharacterized protein</fullName>
    </submittedName>
</protein>
<proteinExistence type="predicted"/>